<dbReference type="Proteomes" id="UP000790709">
    <property type="component" value="Unassembled WGS sequence"/>
</dbReference>
<dbReference type="EMBL" id="MU266637">
    <property type="protein sequence ID" value="KAH7919711.1"/>
    <property type="molecule type" value="Genomic_DNA"/>
</dbReference>
<accession>A0ACB8B3A9</accession>
<sequence>MPVTLWPCPNISRLSSRTSHTRMLLSSSGAATAPATGLCRSFHVAIYGNENHSVGRSCIFSTTRRYVRVTSL</sequence>
<keyword evidence="2" id="KW-1185">Reference proteome</keyword>
<organism evidence="1 2">
    <name type="scientific">Leucogyrophana mollusca</name>
    <dbReference type="NCBI Taxonomy" id="85980"/>
    <lineage>
        <taxon>Eukaryota</taxon>
        <taxon>Fungi</taxon>
        <taxon>Dikarya</taxon>
        <taxon>Basidiomycota</taxon>
        <taxon>Agaricomycotina</taxon>
        <taxon>Agaricomycetes</taxon>
        <taxon>Agaricomycetidae</taxon>
        <taxon>Boletales</taxon>
        <taxon>Boletales incertae sedis</taxon>
        <taxon>Leucogyrophana</taxon>
    </lineage>
</organism>
<name>A0ACB8B3A9_9AGAM</name>
<protein>
    <submittedName>
        <fullName evidence="1">Uncharacterized protein</fullName>
    </submittedName>
</protein>
<evidence type="ECO:0000313" key="2">
    <source>
        <dbReference type="Proteomes" id="UP000790709"/>
    </source>
</evidence>
<evidence type="ECO:0000313" key="1">
    <source>
        <dbReference type="EMBL" id="KAH7919711.1"/>
    </source>
</evidence>
<gene>
    <name evidence="1" type="ORF">BV22DRAFT_848009</name>
</gene>
<reference evidence="1" key="1">
    <citation type="journal article" date="2021" name="New Phytol.">
        <title>Evolutionary innovations through gain and loss of genes in the ectomycorrhizal Boletales.</title>
        <authorList>
            <person name="Wu G."/>
            <person name="Miyauchi S."/>
            <person name="Morin E."/>
            <person name="Kuo A."/>
            <person name="Drula E."/>
            <person name="Varga T."/>
            <person name="Kohler A."/>
            <person name="Feng B."/>
            <person name="Cao Y."/>
            <person name="Lipzen A."/>
            <person name="Daum C."/>
            <person name="Hundley H."/>
            <person name="Pangilinan J."/>
            <person name="Johnson J."/>
            <person name="Barry K."/>
            <person name="LaButti K."/>
            <person name="Ng V."/>
            <person name="Ahrendt S."/>
            <person name="Min B."/>
            <person name="Choi I.G."/>
            <person name="Park H."/>
            <person name="Plett J.M."/>
            <person name="Magnuson J."/>
            <person name="Spatafora J.W."/>
            <person name="Nagy L.G."/>
            <person name="Henrissat B."/>
            <person name="Grigoriev I.V."/>
            <person name="Yang Z.L."/>
            <person name="Xu J."/>
            <person name="Martin F.M."/>
        </authorList>
    </citation>
    <scope>NUCLEOTIDE SEQUENCE</scope>
    <source>
        <strain evidence="1">KUC20120723A-06</strain>
    </source>
</reference>
<comment type="caution">
    <text evidence="1">The sequence shown here is derived from an EMBL/GenBank/DDBJ whole genome shotgun (WGS) entry which is preliminary data.</text>
</comment>
<proteinExistence type="predicted"/>